<proteinExistence type="inferred from homology"/>
<accession>A0A0D2FI52</accession>
<dbReference type="GO" id="GO:0016491">
    <property type="term" value="F:oxidoreductase activity"/>
    <property type="evidence" value="ECO:0007669"/>
    <property type="project" value="UniProtKB-KW"/>
</dbReference>
<keyword evidence="2" id="KW-0521">NADP</keyword>
<dbReference type="PANTHER" id="PTHR43544:SF7">
    <property type="entry name" value="NADB-LER2"/>
    <property type="match status" value="1"/>
</dbReference>
<keyword evidence="3" id="KW-0560">Oxidoreductase</keyword>
<comment type="similarity">
    <text evidence="1">Belongs to the short-chain dehydrogenases/reductases (SDR) family.</text>
</comment>
<dbReference type="SUPFAM" id="SSF51735">
    <property type="entry name" value="NAD(P)-binding Rossmann-fold domains"/>
    <property type="match status" value="1"/>
</dbReference>
<dbReference type="InterPro" id="IPR002347">
    <property type="entry name" value="SDR_fam"/>
</dbReference>
<keyword evidence="5" id="KW-1185">Reference proteome</keyword>
<dbReference type="Pfam" id="PF00106">
    <property type="entry name" value="adh_short"/>
    <property type="match status" value="1"/>
</dbReference>
<gene>
    <name evidence="4" type="ORF">PV04_05760</name>
</gene>
<dbReference type="EMBL" id="KN846959">
    <property type="protein sequence ID" value="KIW66425.1"/>
    <property type="molecule type" value="Genomic_DNA"/>
</dbReference>
<evidence type="ECO:0000313" key="4">
    <source>
        <dbReference type="EMBL" id="KIW66425.1"/>
    </source>
</evidence>
<evidence type="ECO:0000313" key="5">
    <source>
        <dbReference type="Proteomes" id="UP000054266"/>
    </source>
</evidence>
<dbReference type="Gene3D" id="3.40.50.720">
    <property type="entry name" value="NAD(P)-binding Rossmann-like Domain"/>
    <property type="match status" value="1"/>
</dbReference>
<dbReference type="PANTHER" id="PTHR43544">
    <property type="entry name" value="SHORT-CHAIN DEHYDROGENASE/REDUCTASE"/>
    <property type="match status" value="1"/>
</dbReference>
<dbReference type="AlphaFoldDB" id="A0A0D2FI52"/>
<name>A0A0D2FI52_9EURO</name>
<dbReference type="HOGENOM" id="CLU_010194_9_1_1"/>
<dbReference type="InterPro" id="IPR051468">
    <property type="entry name" value="Fungal_SecMetab_SDRs"/>
</dbReference>
<dbReference type="InterPro" id="IPR036291">
    <property type="entry name" value="NAD(P)-bd_dom_sf"/>
</dbReference>
<dbReference type="GO" id="GO:0005737">
    <property type="term" value="C:cytoplasm"/>
    <property type="evidence" value="ECO:0007669"/>
    <property type="project" value="TreeGrafter"/>
</dbReference>
<reference evidence="4 5" key="1">
    <citation type="submission" date="2015-01" db="EMBL/GenBank/DDBJ databases">
        <title>The Genome Sequence of Capronia semiimmersa CBS27337.</title>
        <authorList>
            <consortium name="The Broad Institute Genomics Platform"/>
            <person name="Cuomo C."/>
            <person name="de Hoog S."/>
            <person name="Gorbushina A."/>
            <person name="Stielow B."/>
            <person name="Teixiera M."/>
            <person name="Abouelleil A."/>
            <person name="Chapman S.B."/>
            <person name="Priest M."/>
            <person name="Young S.K."/>
            <person name="Wortman J."/>
            <person name="Nusbaum C."/>
            <person name="Birren B."/>
        </authorList>
    </citation>
    <scope>NUCLEOTIDE SEQUENCE [LARGE SCALE GENOMIC DNA]</scope>
    <source>
        <strain evidence="4 5">CBS 27337</strain>
    </source>
</reference>
<evidence type="ECO:0000256" key="1">
    <source>
        <dbReference type="ARBA" id="ARBA00006484"/>
    </source>
</evidence>
<dbReference type="PRINTS" id="PR00081">
    <property type="entry name" value="GDHRDH"/>
</dbReference>
<evidence type="ECO:0000256" key="3">
    <source>
        <dbReference type="ARBA" id="ARBA00023002"/>
    </source>
</evidence>
<organism evidence="4 5">
    <name type="scientific">Phialophora macrospora</name>
    <dbReference type="NCBI Taxonomy" id="1851006"/>
    <lineage>
        <taxon>Eukaryota</taxon>
        <taxon>Fungi</taxon>
        <taxon>Dikarya</taxon>
        <taxon>Ascomycota</taxon>
        <taxon>Pezizomycotina</taxon>
        <taxon>Eurotiomycetes</taxon>
        <taxon>Chaetothyriomycetidae</taxon>
        <taxon>Chaetothyriales</taxon>
        <taxon>Herpotrichiellaceae</taxon>
        <taxon>Phialophora</taxon>
    </lineage>
</organism>
<dbReference type="CDD" id="cd05325">
    <property type="entry name" value="carb_red_sniffer_like_SDR_c"/>
    <property type="match status" value="1"/>
</dbReference>
<sequence>MTATTTTTYLVTGANKGLGLALVQTYLARPDNTVIAAVRDPSSPSSKSLATLPRSSTSRLIVVRIESTSTTDADDAIATLEQVHGITTLDVVIANAGIANTYPAVHDATAKAMLEHYTVNVVGVVTLFRAVRPLLLRTAATGTNARTPKFVTMSSAAGTIGAQDRAPVPNAAYGPSKAALNWVTMKIHLENKDQGLCSFPIHPGWVQTDMGNAGAVAFGLEKAMLTLEESIPGIVDVIDKATIEATGGKFMVYDGTEFPW</sequence>
<evidence type="ECO:0000256" key="2">
    <source>
        <dbReference type="ARBA" id="ARBA00022857"/>
    </source>
</evidence>
<protein>
    <submittedName>
        <fullName evidence="4">Uncharacterized protein</fullName>
    </submittedName>
</protein>
<dbReference type="Proteomes" id="UP000054266">
    <property type="component" value="Unassembled WGS sequence"/>
</dbReference>